<name>A0A6A2XMS8_HIBSY</name>
<dbReference type="GO" id="GO:0009617">
    <property type="term" value="P:response to bacterium"/>
    <property type="evidence" value="ECO:0007669"/>
    <property type="project" value="InterPro"/>
</dbReference>
<reference evidence="2" key="1">
    <citation type="submission" date="2019-09" db="EMBL/GenBank/DDBJ databases">
        <title>Draft genome information of white flower Hibiscus syriacus.</title>
        <authorList>
            <person name="Kim Y.-M."/>
        </authorList>
    </citation>
    <scope>NUCLEOTIDE SEQUENCE [LARGE SCALE GENOMIC DNA]</scope>
    <source>
        <strain evidence="2">YM2019G1</strain>
    </source>
</reference>
<dbReference type="Proteomes" id="UP000436088">
    <property type="component" value="Unassembled WGS sequence"/>
</dbReference>
<sequence>MAEETESNQLTVEPVMENISEKIHSHDSSSSSDSDSNHGKPASPSSVKAKIYRLFGRERPVHHILGGGKPADVFLGRNKKISAGFLGGVTAIWEPPESLHADKIVGAGASASMSERHSGCDLATVPKEIPSSLEIASTPLGEVKISISYNSAIGRPNFQLPTVDELRELMKQRCLQSYKLIDPNFDVFKVLSDMCECIFR</sequence>
<dbReference type="EMBL" id="VEPZ02001782">
    <property type="protein sequence ID" value="KAE8655204.1"/>
    <property type="molecule type" value="Genomic_DNA"/>
</dbReference>
<organism evidence="2 3">
    <name type="scientific">Hibiscus syriacus</name>
    <name type="common">Rose of Sharon</name>
    <dbReference type="NCBI Taxonomy" id="106335"/>
    <lineage>
        <taxon>Eukaryota</taxon>
        <taxon>Viridiplantae</taxon>
        <taxon>Streptophyta</taxon>
        <taxon>Embryophyta</taxon>
        <taxon>Tracheophyta</taxon>
        <taxon>Spermatophyta</taxon>
        <taxon>Magnoliopsida</taxon>
        <taxon>eudicotyledons</taxon>
        <taxon>Gunneridae</taxon>
        <taxon>Pentapetalae</taxon>
        <taxon>rosids</taxon>
        <taxon>malvids</taxon>
        <taxon>Malvales</taxon>
        <taxon>Malvaceae</taxon>
        <taxon>Malvoideae</taxon>
        <taxon>Hibiscus</taxon>
    </lineage>
</organism>
<dbReference type="PANTHER" id="PTHR10994:SF192">
    <property type="entry name" value="RETICULON-LIKE PROTEIN B5"/>
    <property type="match status" value="1"/>
</dbReference>
<dbReference type="InterPro" id="IPR045064">
    <property type="entry name" value="Reticulon-like"/>
</dbReference>
<feature type="region of interest" description="Disordered" evidence="1">
    <location>
        <begin position="1"/>
        <end position="45"/>
    </location>
</feature>
<evidence type="ECO:0000256" key="1">
    <source>
        <dbReference type="SAM" id="MobiDB-lite"/>
    </source>
</evidence>
<keyword evidence="3" id="KW-1185">Reference proteome</keyword>
<accession>A0A6A2XMS8</accession>
<proteinExistence type="predicted"/>
<evidence type="ECO:0000313" key="2">
    <source>
        <dbReference type="EMBL" id="KAE8655204.1"/>
    </source>
</evidence>
<evidence type="ECO:0000313" key="3">
    <source>
        <dbReference type="Proteomes" id="UP000436088"/>
    </source>
</evidence>
<gene>
    <name evidence="2" type="ORF">F3Y22_tig00117034pilonHSYRG01239</name>
</gene>
<protein>
    <submittedName>
        <fullName evidence="2">Reticulon-like protein B3</fullName>
    </submittedName>
</protein>
<dbReference type="AlphaFoldDB" id="A0A6A2XMS8"/>
<dbReference type="PANTHER" id="PTHR10994">
    <property type="entry name" value="RETICULON"/>
    <property type="match status" value="1"/>
</dbReference>
<comment type="caution">
    <text evidence="2">The sequence shown here is derived from an EMBL/GenBank/DDBJ whole genome shotgun (WGS) entry which is preliminary data.</text>
</comment>